<gene>
    <name evidence="5" type="ORF">ACF05T_21825</name>
</gene>
<feature type="domain" description="DUF4190" evidence="3">
    <location>
        <begin position="59"/>
        <end position="114"/>
    </location>
</feature>
<proteinExistence type="predicted"/>
<evidence type="ECO:0000259" key="4">
    <source>
        <dbReference type="Pfam" id="PF13845"/>
    </source>
</evidence>
<keyword evidence="2" id="KW-0812">Transmembrane</keyword>
<sequence length="387" mass="40663">MEPIQPPQDSPPPQGRPAPGPAAGPGPYHPGPYTPYGPGAGLGPGPGPYGAPPRTVNGLAIASLVSGIVCCLPPLGLVFGLIALPQIKKKNQTGTGFAITGIVLSSICCLLMILGLVSGAFGEAWKGFEKGMDEASRSQSAFALRTGQCYNVDGKLEAPTSDVKVVDCAVAHEGEVTGTFLLTGFTAWPGEKAIDRIAEDRCEKIGDAYALDTWAIPDAVWMYHHRPSDRSWRAGDRTVACSFVVDGGDPIKGSLRSDGSNLDAGQVAFLRAVNPIDVALRAEPEEDADADLASNTAWARQVHTALTGASTALKGRQWPAKVSAPVAAMVMEIDAAAEEWDELARAADADAFWEHYDRAYDMTTWKSEPAARRSLGLTAEPGPGTSV</sequence>
<evidence type="ECO:0000313" key="5">
    <source>
        <dbReference type="EMBL" id="MFF8278725.1"/>
    </source>
</evidence>
<feature type="region of interest" description="Disordered" evidence="1">
    <location>
        <begin position="1"/>
        <end position="47"/>
    </location>
</feature>
<evidence type="ECO:0000256" key="2">
    <source>
        <dbReference type="SAM" id="Phobius"/>
    </source>
</evidence>
<evidence type="ECO:0000313" key="6">
    <source>
        <dbReference type="Proteomes" id="UP001603013"/>
    </source>
</evidence>
<keyword evidence="6" id="KW-1185">Reference proteome</keyword>
<dbReference type="InterPro" id="IPR026004">
    <property type="entry name" value="Septum_form"/>
</dbReference>
<feature type="transmembrane region" description="Helical" evidence="2">
    <location>
        <begin position="96"/>
        <end position="121"/>
    </location>
</feature>
<dbReference type="EMBL" id="JBIBSM010000011">
    <property type="protein sequence ID" value="MFF8278725.1"/>
    <property type="molecule type" value="Genomic_DNA"/>
</dbReference>
<dbReference type="Proteomes" id="UP001603013">
    <property type="component" value="Unassembled WGS sequence"/>
</dbReference>
<dbReference type="InterPro" id="IPR025241">
    <property type="entry name" value="DUF4190"/>
</dbReference>
<evidence type="ECO:0000259" key="3">
    <source>
        <dbReference type="Pfam" id="PF13828"/>
    </source>
</evidence>
<accession>A0ABW6YGK6</accession>
<keyword evidence="2" id="KW-1133">Transmembrane helix</keyword>
<feature type="domain" description="Septum formation-related" evidence="4">
    <location>
        <begin position="146"/>
        <end position="248"/>
    </location>
</feature>
<dbReference type="Pfam" id="PF13845">
    <property type="entry name" value="Septum_form"/>
    <property type="match status" value="1"/>
</dbReference>
<evidence type="ECO:0000256" key="1">
    <source>
        <dbReference type="SAM" id="MobiDB-lite"/>
    </source>
</evidence>
<keyword evidence="2" id="KW-0472">Membrane</keyword>
<comment type="caution">
    <text evidence="5">The sequence shown here is derived from an EMBL/GenBank/DDBJ whole genome shotgun (WGS) entry which is preliminary data.</text>
</comment>
<protein>
    <submittedName>
        <fullName evidence="5">DUF4190 domain-containing protein</fullName>
    </submittedName>
</protein>
<dbReference type="Pfam" id="PF13828">
    <property type="entry name" value="DUF4190"/>
    <property type="match status" value="1"/>
</dbReference>
<feature type="compositionally biased region" description="Pro residues" evidence="1">
    <location>
        <begin position="1"/>
        <end position="35"/>
    </location>
</feature>
<dbReference type="RefSeq" id="WP_391935821.1">
    <property type="nucleotide sequence ID" value="NZ_JBIBSM010000011.1"/>
</dbReference>
<organism evidence="5 6">
    <name type="scientific">Streptomyces lateritius</name>
    <dbReference type="NCBI Taxonomy" id="67313"/>
    <lineage>
        <taxon>Bacteria</taxon>
        <taxon>Bacillati</taxon>
        <taxon>Actinomycetota</taxon>
        <taxon>Actinomycetes</taxon>
        <taxon>Kitasatosporales</taxon>
        <taxon>Streptomycetaceae</taxon>
        <taxon>Streptomyces</taxon>
    </lineage>
</organism>
<reference evidence="5 6" key="1">
    <citation type="submission" date="2024-10" db="EMBL/GenBank/DDBJ databases">
        <title>The Natural Products Discovery Center: Release of the First 8490 Sequenced Strains for Exploring Actinobacteria Biosynthetic Diversity.</title>
        <authorList>
            <person name="Kalkreuter E."/>
            <person name="Kautsar S.A."/>
            <person name="Yang D."/>
            <person name="Bader C.D."/>
            <person name="Teijaro C.N."/>
            <person name="Fluegel L."/>
            <person name="Davis C.M."/>
            <person name="Simpson J.R."/>
            <person name="Lauterbach L."/>
            <person name="Steele A.D."/>
            <person name="Gui C."/>
            <person name="Meng S."/>
            <person name="Li G."/>
            <person name="Viehrig K."/>
            <person name="Ye F."/>
            <person name="Su P."/>
            <person name="Kiefer A.F."/>
            <person name="Nichols A."/>
            <person name="Cepeda A.J."/>
            <person name="Yan W."/>
            <person name="Fan B."/>
            <person name="Jiang Y."/>
            <person name="Adhikari A."/>
            <person name="Zheng C.-J."/>
            <person name="Schuster L."/>
            <person name="Cowan T.M."/>
            <person name="Smanski M.J."/>
            <person name="Chevrette M.G."/>
            <person name="De Carvalho L.P.S."/>
            <person name="Shen B."/>
        </authorList>
    </citation>
    <scope>NUCLEOTIDE SEQUENCE [LARGE SCALE GENOMIC DNA]</scope>
    <source>
        <strain evidence="5 6">NPDC015755</strain>
    </source>
</reference>
<name>A0ABW6YGK6_9ACTN</name>
<feature type="transmembrane region" description="Helical" evidence="2">
    <location>
        <begin position="59"/>
        <end position="84"/>
    </location>
</feature>